<comment type="subunit">
    <text evidence="4">Component of the EKC/KEOPS complex composed of at least BUD32, CGI121, GON7, KAE1 and PCC1; the whole complex dimerizes.</text>
</comment>
<evidence type="ECO:0000256" key="5">
    <source>
        <dbReference type="ARBA" id="ARBA00019746"/>
    </source>
</evidence>
<evidence type="ECO:0000256" key="10">
    <source>
        <dbReference type="ARBA" id="ARBA00023159"/>
    </source>
</evidence>
<feature type="non-terminal residue" evidence="15">
    <location>
        <position position="1"/>
    </location>
</feature>
<evidence type="ECO:0000256" key="4">
    <source>
        <dbReference type="ARBA" id="ARBA00011534"/>
    </source>
</evidence>
<protein>
    <recommendedName>
        <fullName evidence="5">EKC/KEOPS complex subunit GON7</fullName>
    </recommendedName>
</protein>
<evidence type="ECO:0000313" key="16">
    <source>
        <dbReference type="Proteomes" id="UP001302812"/>
    </source>
</evidence>
<dbReference type="AlphaFoldDB" id="A0AAN6TB84"/>
<feature type="region of interest" description="Disordered" evidence="14">
    <location>
        <begin position="1"/>
        <end position="33"/>
    </location>
</feature>
<dbReference type="GeneID" id="89934768"/>
<evidence type="ECO:0000256" key="11">
    <source>
        <dbReference type="ARBA" id="ARBA00023163"/>
    </source>
</evidence>
<keyword evidence="6" id="KW-0158">Chromosome</keyword>
<evidence type="ECO:0000256" key="2">
    <source>
        <dbReference type="ARBA" id="ARBA00004574"/>
    </source>
</evidence>
<organism evidence="15 16">
    <name type="scientific">Canariomyces notabilis</name>
    <dbReference type="NCBI Taxonomy" id="2074819"/>
    <lineage>
        <taxon>Eukaryota</taxon>
        <taxon>Fungi</taxon>
        <taxon>Dikarya</taxon>
        <taxon>Ascomycota</taxon>
        <taxon>Pezizomycotina</taxon>
        <taxon>Sordariomycetes</taxon>
        <taxon>Sordariomycetidae</taxon>
        <taxon>Sordariales</taxon>
        <taxon>Chaetomiaceae</taxon>
        <taxon>Canariomyces</taxon>
    </lineage>
</organism>
<name>A0AAN6TB84_9PEZI</name>
<evidence type="ECO:0000256" key="14">
    <source>
        <dbReference type="SAM" id="MobiDB-lite"/>
    </source>
</evidence>
<dbReference type="RefSeq" id="XP_064668715.1">
    <property type="nucleotide sequence ID" value="XM_064810643.1"/>
</dbReference>
<feature type="compositionally biased region" description="Basic and acidic residues" evidence="14">
    <location>
        <begin position="55"/>
        <end position="69"/>
    </location>
</feature>
<evidence type="ECO:0000256" key="7">
    <source>
        <dbReference type="ARBA" id="ARBA00022694"/>
    </source>
</evidence>
<keyword evidence="7" id="KW-0819">tRNA processing</keyword>
<feature type="compositionally biased region" description="Polar residues" evidence="14">
    <location>
        <begin position="1"/>
        <end position="18"/>
    </location>
</feature>
<keyword evidence="9" id="KW-0805">Transcription regulation</keyword>
<evidence type="ECO:0000256" key="8">
    <source>
        <dbReference type="ARBA" id="ARBA00022895"/>
    </source>
</evidence>
<comment type="caution">
    <text evidence="15">The sequence shown here is derived from an EMBL/GenBank/DDBJ whole genome shotgun (WGS) entry which is preliminary data.</text>
</comment>
<comment type="subcellular location">
    <subcellularLocation>
        <location evidence="2">Chromosome</location>
        <location evidence="2">Telomere</location>
    </subcellularLocation>
    <subcellularLocation>
        <location evidence="1">Nucleus</location>
    </subcellularLocation>
</comment>
<sequence>ASQPSLSANYTSTSNAPFTISLPLTTPPNSTTTENKTKYLAELRQSAISLQEQVNRELTARMEEDKTRDTSATTDPGASLVDDEKEEENYGEEVVEEE</sequence>
<evidence type="ECO:0000256" key="13">
    <source>
        <dbReference type="ARBA" id="ARBA00025393"/>
    </source>
</evidence>
<dbReference type="InterPro" id="IPR014849">
    <property type="entry name" value="EKC/KEOPS_Gon7"/>
</dbReference>
<evidence type="ECO:0000256" key="6">
    <source>
        <dbReference type="ARBA" id="ARBA00022454"/>
    </source>
</evidence>
<proteinExistence type="inferred from homology"/>
<evidence type="ECO:0000256" key="9">
    <source>
        <dbReference type="ARBA" id="ARBA00023015"/>
    </source>
</evidence>
<keyword evidence="16" id="KW-1185">Reference proteome</keyword>
<accession>A0AAN6TB84</accession>
<feature type="region of interest" description="Disordered" evidence="14">
    <location>
        <begin position="55"/>
        <end position="98"/>
    </location>
</feature>
<feature type="compositionally biased region" description="Low complexity" evidence="14">
    <location>
        <begin position="19"/>
        <end position="33"/>
    </location>
</feature>
<dbReference type="EMBL" id="MU853347">
    <property type="protein sequence ID" value="KAK4111145.1"/>
    <property type="molecule type" value="Genomic_DNA"/>
</dbReference>
<dbReference type="GO" id="GO:0005634">
    <property type="term" value="C:nucleus"/>
    <property type="evidence" value="ECO:0007669"/>
    <property type="project" value="UniProtKB-SubCell"/>
</dbReference>
<feature type="compositionally biased region" description="Acidic residues" evidence="14">
    <location>
        <begin position="81"/>
        <end position="98"/>
    </location>
</feature>
<gene>
    <name evidence="15" type="ORF">N656DRAFT_690295</name>
</gene>
<comment type="function">
    <text evidence="13">Component of the EKC/KEOPS complex that is required for the formation of a threonylcarbamoyl group on adenosine at position 37 (t(6)A37) in tRNAs that read codons beginning with adenine. The complex is probably involved in the transfer of the threonylcarbamoyl moiety of threonylcarbamoyl-AMP (TC-AMP) to the N6 group of A37. GON7 likely plays a supporting role to the catalytic subunit KAE1 in the complex. The EKC/KEOPS complex also promotes both telomere uncapping and telomere elongation. The complex is required for efficient recruitment of transcriptional coactivators.</text>
</comment>
<reference evidence="15" key="2">
    <citation type="submission" date="2023-05" db="EMBL/GenBank/DDBJ databases">
        <authorList>
            <consortium name="Lawrence Berkeley National Laboratory"/>
            <person name="Steindorff A."/>
            <person name="Hensen N."/>
            <person name="Bonometti L."/>
            <person name="Westerberg I."/>
            <person name="Brannstrom I.O."/>
            <person name="Guillou S."/>
            <person name="Cros-Aarteil S."/>
            <person name="Calhoun S."/>
            <person name="Haridas S."/>
            <person name="Kuo A."/>
            <person name="Mondo S."/>
            <person name="Pangilinan J."/>
            <person name="Riley R."/>
            <person name="Labutti K."/>
            <person name="Andreopoulos B."/>
            <person name="Lipzen A."/>
            <person name="Chen C."/>
            <person name="Yanf M."/>
            <person name="Daum C."/>
            <person name="Ng V."/>
            <person name="Clum A."/>
            <person name="Ohm R."/>
            <person name="Martin F."/>
            <person name="Silar P."/>
            <person name="Natvig D."/>
            <person name="Lalanne C."/>
            <person name="Gautier V."/>
            <person name="Ament-Velasquez S.L."/>
            <person name="Kruys A."/>
            <person name="Hutchinson M.I."/>
            <person name="Powell A.J."/>
            <person name="Barry K."/>
            <person name="Miller A.N."/>
            <person name="Grigoriev I.V."/>
            <person name="Debuchy R."/>
            <person name="Gladieux P."/>
            <person name="Thoren M.H."/>
            <person name="Johannesson H."/>
        </authorList>
    </citation>
    <scope>NUCLEOTIDE SEQUENCE</scope>
    <source>
        <strain evidence="15">CBS 508.74</strain>
    </source>
</reference>
<dbReference type="GO" id="GO:0000781">
    <property type="term" value="C:chromosome, telomeric region"/>
    <property type="evidence" value="ECO:0007669"/>
    <property type="project" value="UniProtKB-SubCell"/>
</dbReference>
<keyword evidence="8" id="KW-0779">Telomere</keyword>
<dbReference type="Pfam" id="PF08738">
    <property type="entry name" value="Gon7"/>
    <property type="match status" value="1"/>
</dbReference>
<keyword evidence="12" id="KW-0539">Nucleus</keyword>
<dbReference type="GO" id="GO:0008033">
    <property type="term" value="P:tRNA processing"/>
    <property type="evidence" value="ECO:0007669"/>
    <property type="project" value="UniProtKB-KW"/>
</dbReference>
<reference evidence="15" key="1">
    <citation type="journal article" date="2023" name="Mol. Phylogenet. Evol.">
        <title>Genome-scale phylogeny and comparative genomics of the fungal order Sordariales.</title>
        <authorList>
            <person name="Hensen N."/>
            <person name="Bonometti L."/>
            <person name="Westerberg I."/>
            <person name="Brannstrom I.O."/>
            <person name="Guillou S."/>
            <person name="Cros-Aarteil S."/>
            <person name="Calhoun S."/>
            <person name="Haridas S."/>
            <person name="Kuo A."/>
            <person name="Mondo S."/>
            <person name="Pangilinan J."/>
            <person name="Riley R."/>
            <person name="LaButti K."/>
            <person name="Andreopoulos B."/>
            <person name="Lipzen A."/>
            <person name="Chen C."/>
            <person name="Yan M."/>
            <person name="Daum C."/>
            <person name="Ng V."/>
            <person name="Clum A."/>
            <person name="Steindorff A."/>
            <person name="Ohm R.A."/>
            <person name="Martin F."/>
            <person name="Silar P."/>
            <person name="Natvig D.O."/>
            <person name="Lalanne C."/>
            <person name="Gautier V."/>
            <person name="Ament-Velasquez S.L."/>
            <person name="Kruys A."/>
            <person name="Hutchinson M.I."/>
            <person name="Powell A.J."/>
            <person name="Barry K."/>
            <person name="Miller A.N."/>
            <person name="Grigoriev I.V."/>
            <person name="Debuchy R."/>
            <person name="Gladieux P."/>
            <person name="Hiltunen Thoren M."/>
            <person name="Johannesson H."/>
        </authorList>
    </citation>
    <scope>NUCLEOTIDE SEQUENCE</scope>
    <source>
        <strain evidence="15">CBS 508.74</strain>
    </source>
</reference>
<evidence type="ECO:0000313" key="15">
    <source>
        <dbReference type="EMBL" id="KAK4111145.1"/>
    </source>
</evidence>
<keyword evidence="11" id="KW-0804">Transcription</keyword>
<dbReference type="Proteomes" id="UP001302812">
    <property type="component" value="Unassembled WGS sequence"/>
</dbReference>
<feature type="non-terminal residue" evidence="15">
    <location>
        <position position="98"/>
    </location>
</feature>
<keyword evidence="10" id="KW-0010">Activator</keyword>
<evidence type="ECO:0000256" key="1">
    <source>
        <dbReference type="ARBA" id="ARBA00004123"/>
    </source>
</evidence>
<evidence type="ECO:0000256" key="12">
    <source>
        <dbReference type="ARBA" id="ARBA00023242"/>
    </source>
</evidence>
<comment type="similarity">
    <text evidence="3">Belongs to the GON7 family.</text>
</comment>
<evidence type="ECO:0000256" key="3">
    <source>
        <dbReference type="ARBA" id="ARBA00008529"/>
    </source>
</evidence>